<dbReference type="GO" id="GO:0046872">
    <property type="term" value="F:metal ion binding"/>
    <property type="evidence" value="ECO:0007669"/>
    <property type="project" value="UniProtKB-KW"/>
</dbReference>
<evidence type="ECO:0000256" key="5">
    <source>
        <dbReference type="ARBA" id="ARBA00023315"/>
    </source>
</evidence>
<protein>
    <submittedName>
        <fullName evidence="9">Acetyl-CoA acyltransferase</fullName>
    </submittedName>
</protein>
<dbReference type="InterPro" id="IPR016039">
    <property type="entry name" value="Thiolase-like"/>
</dbReference>
<dbReference type="Pfam" id="PF00108">
    <property type="entry name" value="Thiolase_N"/>
    <property type="match status" value="1"/>
</dbReference>
<dbReference type="KEGG" id="tet:TTHERM_000091579"/>
<sequence length="407" mass="44515">MLTFSKKFLFSSKKLQSCYIVAAKRTPIYPYLGKLAKFRAPDLAGFSIQSAIRDIKLQPDQIDEVFLGVALPAMIGQNPAKQAALLGGVDIEVPCSTVNKACSSGLKSVIVGANSINVGYNQCVVTGGFESMSNVPFYMYQQRRGKQFGDSKLLDGILNDGVQDKYSEQPLGYLAEQLCKNMKFQKQTVDAVAIASYERAIEARDNGFLAKQISPIQYHDGQGKVFSIKDDANLEQYDQEKILNDTAFYAKEGIITQSNQSNFADGAATLILMSEEMVKQLNIKPLARILGYQQVEKEPLEYAMASVESCSQLIKQANIKTQNIDLFEINEDFPSTVLAHLVNLDIDYEKVNVFGGTIAFGNPLGMTGARLLVNLVYGLKEKNGKYGIASLGNAGGGSTSVLIENLQ</sequence>
<keyword evidence="2 6" id="KW-0808">Transferase</keyword>
<dbReference type="RefSeq" id="XP_012652188.1">
    <property type="nucleotide sequence ID" value="XM_012796734.1"/>
</dbReference>
<feature type="domain" description="Thiolase N-terminal" evidence="7">
    <location>
        <begin position="19"/>
        <end position="276"/>
    </location>
</feature>
<dbReference type="GO" id="GO:0006635">
    <property type="term" value="P:fatty acid beta-oxidation"/>
    <property type="evidence" value="ECO:0007669"/>
    <property type="project" value="TreeGrafter"/>
</dbReference>
<dbReference type="PROSITE" id="PS00098">
    <property type="entry name" value="THIOLASE_1"/>
    <property type="match status" value="1"/>
</dbReference>
<dbReference type="GeneID" id="24437230"/>
<proteinExistence type="inferred from homology"/>
<dbReference type="GO" id="GO:0005739">
    <property type="term" value="C:mitochondrion"/>
    <property type="evidence" value="ECO:0007669"/>
    <property type="project" value="TreeGrafter"/>
</dbReference>
<dbReference type="GO" id="GO:0003985">
    <property type="term" value="F:acetyl-CoA C-acetyltransferase activity"/>
    <property type="evidence" value="ECO:0007669"/>
    <property type="project" value="TreeGrafter"/>
</dbReference>
<gene>
    <name evidence="9" type="ORF">TTHERM_000091579</name>
</gene>
<dbReference type="OrthoDB" id="5404651at2759"/>
<evidence type="ECO:0000256" key="2">
    <source>
        <dbReference type="ARBA" id="ARBA00022679"/>
    </source>
</evidence>
<dbReference type="EMBL" id="GG662749">
    <property type="protein sequence ID" value="EWS75197.1"/>
    <property type="molecule type" value="Genomic_DNA"/>
</dbReference>
<evidence type="ECO:0000259" key="7">
    <source>
        <dbReference type="Pfam" id="PF00108"/>
    </source>
</evidence>
<keyword evidence="3" id="KW-0479">Metal-binding</keyword>
<accession>W7XCK8</accession>
<keyword evidence="10" id="KW-1185">Reference proteome</keyword>
<name>W7XCK8_TETTS</name>
<dbReference type="InterPro" id="IPR020617">
    <property type="entry name" value="Thiolase_C"/>
</dbReference>
<dbReference type="NCBIfam" id="TIGR01930">
    <property type="entry name" value="AcCoA-C-Actrans"/>
    <property type="match status" value="1"/>
</dbReference>
<keyword evidence="4" id="KW-0630">Potassium</keyword>
<evidence type="ECO:0000313" key="9">
    <source>
        <dbReference type="EMBL" id="EWS75197.1"/>
    </source>
</evidence>
<dbReference type="FunCoup" id="W7XCK8">
    <property type="interactions" value="208"/>
</dbReference>
<dbReference type="InParanoid" id="W7XCK8"/>
<evidence type="ECO:0000256" key="4">
    <source>
        <dbReference type="ARBA" id="ARBA00022958"/>
    </source>
</evidence>
<dbReference type="PANTHER" id="PTHR18919">
    <property type="entry name" value="ACETYL-COA C-ACYLTRANSFERASE"/>
    <property type="match status" value="1"/>
</dbReference>
<evidence type="ECO:0000313" key="10">
    <source>
        <dbReference type="Proteomes" id="UP000009168"/>
    </source>
</evidence>
<reference evidence="10" key="1">
    <citation type="journal article" date="2006" name="PLoS Biol.">
        <title>Macronuclear genome sequence of the ciliate Tetrahymena thermophila, a model eukaryote.</title>
        <authorList>
            <person name="Eisen J.A."/>
            <person name="Coyne R.S."/>
            <person name="Wu M."/>
            <person name="Wu D."/>
            <person name="Thiagarajan M."/>
            <person name="Wortman J.R."/>
            <person name="Badger J.H."/>
            <person name="Ren Q."/>
            <person name="Amedeo P."/>
            <person name="Jones K.M."/>
            <person name="Tallon L.J."/>
            <person name="Delcher A.L."/>
            <person name="Salzberg S.L."/>
            <person name="Silva J.C."/>
            <person name="Haas B.J."/>
            <person name="Majoros W.H."/>
            <person name="Farzad M."/>
            <person name="Carlton J.M."/>
            <person name="Smith R.K. Jr."/>
            <person name="Garg J."/>
            <person name="Pearlman R.E."/>
            <person name="Karrer K.M."/>
            <person name="Sun L."/>
            <person name="Manning G."/>
            <person name="Elde N.C."/>
            <person name="Turkewitz A.P."/>
            <person name="Asai D.J."/>
            <person name="Wilkes D.E."/>
            <person name="Wang Y."/>
            <person name="Cai H."/>
            <person name="Collins K."/>
            <person name="Stewart B.A."/>
            <person name="Lee S.R."/>
            <person name="Wilamowska K."/>
            <person name="Weinberg Z."/>
            <person name="Ruzzo W.L."/>
            <person name="Wloga D."/>
            <person name="Gaertig J."/>
            <person name="Frankel J."/>
            <person name="Tsao C.-C."/>
            <person name="Gorovsky M.A."/>
            <person name="Keeling P.J."/>
            <person name="Waller R.F."/>
            <person name="Patron N.J."/>
            <person name="Cherry J.M."/>
            <person name="Stover N.A."/>
            <person name="Krieger C.J."/>
            <person name="del Toro C."/>
            <person name="Ryder H.F."/>
            <person name="Williamson S.C."/>
            <person name="Barbeau R.A."/>
            <person name="Hamilton E.P."/>
            <person name="Orias E."/>
        </authorList>
    </citation>
    <scope>NUCLEOTIDE SEQUENCE [LARGE SCALE GENOMIC DNA]</scope>
    <source>
        <strain evidence="10">SB210</strain>
    </source>
</reference>
<keyword evidence="5 6" id="KW-0012">Acyltransferase</keyword>
<dbReference type="InterPro" id="IPR002155">
    <property type="entry name" value="Thiolase"/>
</dbReference>
<dbReference type="InterPro" id="IPR020616">
    <property type="entry name" value="Thiolase_N"/>
</dbReference>
<organism evidence="9 10">
    <name type="scientific">Tetrahymena thermophila (strain SB210)</name>
    <dbReference type="NCBI Taxonomy" id="312017"/>
    <lineage>
        <taxon>Eukaryota</taxon>
        <taxon>Sar</taxon>
        <taxon>Alveolata</taxon>
        <taxon>Ciliophora</taxon>
        <taxon>Intramacronucleata</taxon>
        <taxon>Oligohymenophorea</taxon>
        <taxon>Hymenostomatida</taxon>
        <taxon>Tetrahymenina</taxon>
        <taxon>Tetrahymenidae</taxon>
        <taxon>Tetrahymena</taxon>
    </lineage>
</organism>
<dbReference type="SUPFAM" id="SSF53901">
    <property type="entry name" value="Thiolase-like"/>
    <property type="match status" value="2"/>
</dbReference>
<evidence type="ECO:0000256" key="3">
    <source>
        <dbReference type="ARBA" id="ARBA00022723"/>
    </source>
</evidence>
<evidence type="ECO:0000256" key="6">
    <source>
        <dbReference type="RuleBase" id="RU003557"/>
    </source>
</evidence>
<dbReference type="CDD" id="cd00751">
    <property type="entry name" value="thiolase"/>
    <property type="match status" value="1"/>
</dbReference>
<dbReference type="Proteomes" id="UP000009168">
    <property type="component" value="Unassembled WGS sequence"/>
</dbReference>
<feature type="domain" description="Thiolase C-terminal" evidence="8">
    <location>
        <begin position="284"/>
        <end position="404"/>
    </location>
</feature>
<dbReference type="InterPro" id="IPR020615">
    <property type="entry name" value="Thiolase_acyl_enz_int_AS"/>
</dbReference>
<dbReference type="PIRSF" id="PIRSF000429">
    <property type="entry name" value="Ac-CoA_Ac_transf"/>
    <property type="match status" value="1"/>
</dbReference>
<evidence type="ECO:0000259" key="8">
    <source>
        <dbReference type="Pfam" id="PF02803"/>
    </source>
</evidence>
<dbReference type="PANTHER" id="PTHR18919:SF156">
    <property type="entry name" value="ACETYL-COA ACETYLTRANSFERASE, MITOCHONDRIAL"/>
    <property type="match status" value="1"/>
</dbReference>
<comment type="similarity">
    <text evidence="1 6">Belongs to the thiolase-like superfamily. Thiolase family.</text>
</comment>
<dbReference type="STRING" id="312017.W7XCK8"/>
<dbReference type="Gene3D" id="3.40.47.10">
    <property type="match status" value="1"/>
</dbReference>
<evidence type="ECO:0000256" key="1">
    <source>
        <dbReference type="ARBA" id="ARBA00010982"/>
    </source>
</evidence>
<dbReference type="Pfam" id="PF02803">
    <property type="entry name" value="Thiolase_C"/>
    <property type="match status" value="1"/>
</dbReference>
<dbReference type="AlphaFoldDB" id="W7XCK8"/>